<evidence type="ECO:0000313" key="2">
    <source>
        <dbReference type="EMBL" id="WRL67162.1"/>
    </source>
</evidence>
<keyword evidence="2" id="KW-0808">Transferase</keyword>
<dbReference type="SUPFAM" id="SSF53383">
    <property type="entry name" value="PLP-dependent transferases"/>
    <property type="match status" value="1"/>
</dbReference>
<proteinExistence type="predicted"/>
<evidence type="ECO:0000256" key="1">
    <source>
        <dbReference type="SAM" id="MobiDB-lite"/>
    </source>
</evidence>
<gene>
    <name evidence="2" type="ORF">U6N30_25755</name>
</gene>
<accession>A0ABZ1B8L4</accession>
<protein>
    <submittedName>
        <fullName evidence="2">Aminotransferase class III-fold pyridoxal phosphate-dependent enzyme</fullName>
    </submittedName>
</protein>
<evidence type="ECO:0000313" key="3">
    <source>
        <dbReference type="Proteomes" id="UP001324287"/>
    </source>
</evidence>
<sequence>MTDADGRRYVDLVSSWGPLLLGHAHPAVVEAVAAAARRGCPSAPRPRASSTWPRRSATGWRRWRRSGWSTPAPRPCSRRSAWRGVPRAGRWS</sequence>
<dbReference type="InterPro" id="IPR015424">
    <property type="entry name" value="PyrdxlP-dep_Trfase"/>
</dbReference>
<reference evidence="2 3" key="1">
    <citation type="submission" date="2023-12" db="EMBL/GenBank/DDBJ databases">
        <title>Blastococcus brunescens sp. nov., an actonobacterium isolated from sandstone collected in sahara desert.</title>
        <authorList>
            <person name="Gtari M."/>
            <person name="Ghodhbane F."/>
        </authorList>
    </citation>
    <scope>NUCLEOTIDE SEQUENCE [LARGE SCALE GENOMIC DNA]</scope>
    <source>
        <strain evidence="2 3">BMG 8361</strain>
    </source>
</reference>
<dbReference type="Gene3D" id="3.90.1150.10">
    <property type="entry name" value="Aspartate Aminotransferase, domain 1"/>
    <property type="match status" value="1"/>
</dbReference>
<dbReference type="Pfam" id="PF00202">
    <property type="entry name" value="Aminotran_3"/>
    <property type="match status" value="1"/>
</dbReference>
<feature type="region of interest" description="Disordered" evidence="1">
    <location>
        <begin position="63"/>
        <end position="92"/>
    </location>
</feature>
<dbReference type="InterPro" id="IPR015422">
    <property type="entry name" value="PyrdxlP-dep_Trfase_small"/>
</dbReference>
<dbReference type="GO" id="GO:0008483">
    <property type="term" value="F:transaminase activity"/>
    <property type="evidence" value="ECO:0007669"/>
    <property type="project" value="UniProtKB-KW"/>
</dbReference>
<feature type="region of interest" description="Disordered" evidence="1">
    <location>
        <begin position="39"/>
        <end position="58"/>
    </location>
</feature>
<dbReference type="RefSeq" id="WP_324278469.1">
    <property type="nucleotide sequence ID" value="NZ_CP141261.1"/>
</dbReference>
<keyword evidence="3" id="KW-1185">Reference proteome</keyword>
<dbReference type="Proteomes" id="UP001324287">
    <property type="component" value="Chromosome"/>
</dbReference>
<keyword evidence="2" id="KW-0032">Aminotransferase</keyword>
<dbReference type="EMBL" id="CP141261">
    <property type="protein sequence ID" value="WRL67162.1"/>
    <property type="molecule type" value="Genomic_DNA"/>
</dbReference>
<organism evidence="2 3">
    <name type="scientific">Blastococcus brunescens</name>
    <dbReference type="NCBI Taxonomy" id="1564165"/>
    <lineage>
        <taxon>Bacteria</taxon>
        <taxon>Bacillati</taxon>
        <taxon>Actinomycetota</taxon>
        <taxon>Actinomycetes</taxon>
        <taxon>Geodermatophilales</taxon>
        <taxon>Geodermatophilaceae</taxon>
        <taxon>Blastococcus</taxon>
    </lineage>
</organism>
<name>A0ABZ1B8L4_9ACTN</name>
<dbReference type="InterPro" id="IPR005814">
    <property type="entry name" value="Aminotrans_3"/>
</dbReference>